<proteinExistence type="predicted"/>
<organism evidence="2 3">
    <name type="scientific">Metaplanococcus flavidus</name>
    <dbReference type="NCBI Taxonomy" id="569883"/>
    <lineage>
        <taxon>Bacteria</taxon>
        <taxon>Bacillati</taxon>
        <taxon>Bacillota</taxon>
        <taxon>Bacilli</taxon>
        <taxon>Bacillales</taxon>
        <taxon>Caryophanaceae</taxon>
        <taxon>Metaplanococcus</taxon>
    </lineage>
</organism>
<dbReference type="EMBL" id="JBHTKI010000003">
    <property type="protein sequence ID" value="MFD1030265.1"/>
    <property type="molecule type" value="Genomic_DNA"/>
</dbReference>
<gene>
    <name evidence="2" type="ORF">ACFQ1X_02285</name>
</gene>
<sequence>MPILNNVQTGHLWGILSPFIIPLGLTFVLAMVLFYISMRMEPGKKQRTFSIVTLIVIPVSLIVFLYISLSTR</sequence>
<evidence type="ECO:0000313" key="3">
    <source>
        <dbReference type="Proteomes" id="UP001597109"/>
    </source>
</evidence>
<reference evidence="3" key="1">
    <citation type="journal article" date="2019" name="Int. J. Syst. Evol. Microbiol.">
        <title>The Global Catalogue of Microorganisms (GCM) 10K type strain sequencing project: providing services to taxonomists for standard genome sequencing and annotation.</title>
        <authorList>
            <consortium name="The Broad Institute Genomics Platform"/>
            <consortium name="The Broad Institute Genome Sequencing Center for Infectious Disease"/>
            <person name="Wu L."/>
            <person name="Ma J."/>
        </authorList>
    </citation>
    <scope>NUCLEOTIDE SEQUENCE [LARGE SCALE GENOMIC DNA]</scope>
    <source>
        <strain evidence="3">CCUG 56756</strain>
    </source>
</reference>
<keyword evidence="1" id="KW-0812">Transmembrane</keyword>
<comment type="caution">
    <text evidence="2">The sequence shown here is derived from an EMBL/GenBank/DDBJ whole genome shotgun (WGS) entry which is preliminary data.</text>
</comment>
<accession>A0ABW3L7F6</accession>
<name>A0ABW3L7F6_9BACL</name>
<dbReference type="RefSeq" id="WP_144841335.1">
    <property type="nucleotide sequence ID" value="NZ_JBHTKI010000003.1"/>
</dbReference>
<evidence type="ECO:0000313" key="2">
    <source>
        <dbReference type="EMBL" id="MFD1030265.1"/>
    </source>
</evidence>
<protein>
    <submittedName>
        <fullName evidence="2">Uncharacterized protein</fullName>
    </submittedName>
</protein>
<dbReference type="Proteomes" id="UP001597109">
    <property type="component" value="Unassembled WGS sequence"/>
</dbReference>
<feature type="transmembrane region" description="Helical" evidence="1">
    <location>
        <begin position="12"/>
        <end position="36"/>
    </location>
</feature>
<evidence type="ECO:0000256" key="1">
    <source>
        <dbReference type="SAM" id="Phobius"/>
    </source>
</evidence>
<keyword evidence="1" id="KW-1133">Transmembrane helix</keyword>
<keyword evidence="3" id="KW-1185">Reference proteome</keyword>
<keyword evidence="1" id="KW-0472">Membrane</keyword>
<feature type="transmembrane region" description="Helical" evidence="1">
    <location>
        <begin position="48"/>
        <end position="69"/>
    </location>
</feature>